<feature type="compositionally biased region" description="Basic and acidic residues" evidence="1">
    <location>
        <begin position="89"/>
        <end position="111"/>
    </location>
</feature>
<feature type="region of interest" description="Disordered" evidence="1">
    <location>
        <begin position="440"/>
        <end position="462"/>
    </location>
</feature>
<evidence type="ECO:0000313" key="2">
    <source>
        <dbReference type="EMBL" id="EXJ81989.1"/>
    </source>
</evidence>
<accession>W9YI68</accession>
<feature type="compositionally biased region" description="Polar residues" evidence="1">
    <location>
        <begin position="440"/>
        <end position="459"/>
    </location>
</feature>
<feature type="compositionally biased region" description="Basic and acidic residues" evidence="1">
    <location>
        <begin position="828"/>
        <end position="847"/>
    </location>
</feature>
<reference evidence="2 3" key="1">
    <citation type="submission" date="2013-03" db="EMBL/GenBank/DDBJ databases">
        <title>The Genome Sequence of Capronia coronata CBS 617.96.</title>
        <authorList>
            <consortium name="The Broad Institute Genomics Platform"/>
            <person name="Cuomo C."/>
            <person name="de Hoog S."/>
            <person name="Gorbushina A."/>
            <person name="Walker B."/>
            <person name="Young S.K."/>
            <person name="Zeng Q."/>
            <person name="Gargeya S."/>
            <person name="Fitzgerald M."/>
            <person name="Haas B."/>
            <person name="Abouelleil A."/>
            <person name="Allen A.W."/>
            <person name="Alvarado L."/>
            <person name="Arachchi H.M."/>
            <person name="Berlin A.M."/>
            <person name="Chapman S.B."/>
            <person name="Gainer-Dewar J."/>
            <person name="Goldberg J."/>
            <person name="Griggs A."/>
            <person name="Gujja S."/>
            <person name="Hansen M."/>
            <person name="Howarth C."/>
            <person name="Imamovic A."/>
            <person name="Ireland A."/>
            <person name="Larimer J."/>
            <person name="McCowan C."/>
            <person name="Murphy C."/>
            <person name="Pearson M."/>
            <person name="Poon T.W."/>
            <person name="Priest M."/>
            <person name="Roberts A."/>
            <person name="Saif S."/>
            <person name="Shea T."/>
            <person name="Sisk P."/>
            <person name="Sykes S."/>
            <person name="Wortman J."/>
            <person name="Nusbaum C."/>
            <person name="Birren B."/>
        </authorList>
    </citation>
    <scope>NUCLEOTIDE SEQUENCE [LARGE SCALE GENOMIC DNA]</scope>
    <source>
        <strain evidence="2 3">CBS 617.96</strain>
    </source>
</reference>
<feature type="region of interest" description="Disordered" evidence="1">
    <location>
        <begin position="228"/>
        <end position="253"/>
    </location>
</feature>
<feature type="region of interest" description="Disordered" evidence="1">
    <location>
        <begin position="522"/>
        <end position="569"/>
    </location>
</feature>
<evidence type="ECO:0000256" key="1">
    <source>
        <dbReference type="SAM" id="MobiDB-lite"/>
    </source>
</evidence>
<feature type="region of interest" description="Disordered" evidence="1">
    <location>
        <begin position="774"/>
        <end position="853"/>
    </location>
</feature>
<dbReference type="GeneID" id="19162909"/>
<dbReference type="Proteomes" id="UP000019484">
    <property type="component" value="Unassembled WGS sequence"/>
</dbReference>
<proteinExistence type="predicted"/>
<protein>
    <submittedName>
        <fullName evidence="2">Uncharacterized protein</fullName>
    </submittedName>
</protein>
<evidence type="ECO:0000313" key="3">
    <source>
        <dbReference type="Proteomes" id="UP000019484"/>
    </source>
</evidence>
<feature type="compositionally biased region" description="Acidic residues" evidence="1">
    <location>
        <begin position="1153"/>
        <end position="1162"/>
    </location>
</feature>
<sequence length="1179" mass="128990">MHGIRQAFSPLLCCIGFRSSDRDPPSDLSNLQNPASALSIPLPASTVPHAVGQSPSNVADTHALRQIFRSSSSVRGYRTASQSSALPARRQESLDVDFRFGQPGKERKQPGRLEQLGSHIRQKISESRLSKSSSKHHTSDDVAHDSTGMSLQRLAVDIPEAALSQRSTGLLELLMSRGGSEGGYDSDAKSIQTAMLNDTESTTRPSPTTAADVFRTVDVHLSANEDVLTSQSTGKNPPGFQQADTGVSMPSTPSKTSFTKLVLLENKGSPTEVLQRLSDGLSSGTIKLPDAACLMRMTHSPPQNERNNSLNPHGREIDLEFEKALRRLSATVAAVETESLASTAENNRDSLFSNLNPNLIDFISKFAEHSPRSAPTESSYEDIPDGGKIPPTEESTDEDSFKTSIPGGSDALSRDMKSIADSDRSSVHLYNMRISQQLASPSITATGSRPETSRTSIDQAKSEHIDGWPALGRLSLTGSHPSWIAIEHNRRPSDPQTRRLFENAMPLGKSKSQLKNVVSTGTAVDSMPGRGNANDDPASSSHWNEGDIGMAGNSMFRKPRRNPNSIAVGGRSESISLPVGSSSGSISHASIAGESAWFGRRSLQTRQEVEGVGEVDPHIQRQRSASMPTGDKIGYLQVNASQRRHDQGSTEYYETMSEISAEQIQDSRREQLTEVSTQAVHDAFNERMSDIEPDTISGSKRSTHCEIELDPSSRSSERLSFASSDLFPGNGRRRMESDQDAYRLHDSTSRCQETTTDMWRRTFKRAIEEPQHGLAGGFLTAPRFDRNGRRKSSASSQSAANSDREVVTGESIHGPDMSGLQPGLLYKTRNDQKPTIRRSSDTSERTPRLGARRSAPIFKAGEELQRKAPKKKSILDLGRRFTIVGATPDDKRQGSNTPFRDLLGLWARFPSYTREARSGPAGASDGVAVRDFAVECTDENATTYPTPQASWNRSTLSMSLRTPPSWRRLPFGKTNIDKRKSRSLDILRNSINEQRSADLRTKKNGRGLVGKWKRIYRNSSSDLRAYTQTYGHRSSISMSASVEYPELEIIAGHDGSHDSRPFRWGPGANGSVGGRSQQPSEPPEEPLVSGRSEAPQLDSLPWTAMYRDCVGSLSALKSDVNLQQMTEGGEPRRSKDRQGSGEMKFDNQRETAADDEVQPGEEETAKGLIEKIEDTGKNG</sequence>
<dbReference type="RefSeq" id="XP_007727110.1">
    <property type="nucleotide sequence ID" value="XM_007728920.1"/>
</dbReference>
<feature type="region of interest" description="Disordered" evidence="1">
    <location>
        <begin position="370"/>
        <end position="414"/>
    </location>
</feature>
<feature type="region of interest" description="Disordered" evidence="1">
    <location>
        <begin position="78"/>
        <end position="146"/>
    </location>
</feature>
<feature type="region of interest" description="Disordered" evidence="1">
    <location>
        <begin position="1121"/>
        <end position="1179"/>
    </location>
</feature>
<keyword evidence="3" id="KW-1185">Reference proteome</keyword>
<feature type="compositionally biased region" description="Polar residues" evidence="1">
    <location>
        <begin position="242"/>
        <end position="253"/>
    </location>
</feature>
<feature type="compositionally biased region" description="Basic and acidic residues" evidence="1">
    <location>
        <begin position="733"/>
        <end position="748"/>
    </location>
</feature>
<dbReference type="AlphaFoldDB" id="W9YI68"/>
<name>W9YI68_9EURO</name>
<feature type="region of interest" description="Disordered" evidence="1">
    <location>
        <begin position="709"/>
        <end position="750"/>
    </location>
</feature>
<feature type="compositionally biased region" description="Low complexity" evidence="1">
    <location>
        <begin position="712"/>
        <end position="724"/>
    </location>
</feature>
<dbReference type="EMBL" id="AMWN01000007">
    <property type="protein sequence ID" value="EXJ81989.1"/>
    <property type="molecule type" value="Genomic_DNA"/>
</dbReference>
<comment type="caution">
    <text evidence="2">The sequence shown here is derived from an EMBL/GenBank/DDBJ whole genome shotgun (WGS) entry which is preliminary data.</text>
</comment>
<dbReference type="eggNOG" id="ENOG502RJV2">
    <property type="taxonomic scope" value="Eukaryota"/>
</dbReference>
<gene>
    <name evidence="2" type="ORF">A1O1_08057</name>
</gene>
<dbReference type="OrthoDB" id="4150782at2759"/>
<organism evidence="2 3">
    <name type="scientific">Capronia coronata CBS 617.96</name>
    <dbReference type="NCBI Taxonomy" id="1182541"/>
    <lineage>
        <taxon>Eukaryota</taxon>
        <taxon>Fungi</taxon>
        <taxon>Dikarya</taxon>
        <taxon>Ascomycota</taxon>
        <taxon>Pezizomycotina</taxon>
        <taxon>Eurotiomycetes</taxon>
        <taxon>Chaetothyriomycetidae</taxon>
        <taxon>Chaetothyriales</taxon>
        <taxon>Herpotrichiellaceae</taxon>
        <taxon>Capronia</taxon>
    </lineage>
</organism>
<feature type="compositionally biased region" description="Basic and acidic residues" evidence="1">
    <location>
        <begin position="1129"/>
        <end position="1152"/>
    </location>
</feature>
<feature type="compositionally biased region" description="Basic and acidic residues" evidence="1">
    <location>
        <begin position="1163"/>
        <end position="1179"/>
    </location>
</feature>
<dbReference type="HOGENOM" id="CLU_007692_0_0_1"/>
<feature type="region of interest" description="Disordered" evidence="1">
    <location>
        <begin position="1052"/>
        <end position="1096"/>
    </location>
</feature>